<accession>A0ABZ0HR34</accession>
<proteinExistence type="predicted"/>
<evidence type="ECO:0000256" key="1">
    <source>
        <dbReference type="SAM" id="MobiDB-lite"/>
    </source>
</evidence>
<reference evidence="2 3" key="1">
    <citation type="submission" date="2023-10" db="EMBL/GenBank/DDBJ databases">
        <title>Novel methanotroph of the genus Methylocapsa from a subarctic wetland.</title>
        <authorList>
            <person name="Belova S.E."/>
            <person name="Oshkin I.Y."/>
            <person name="Miroshnikov K."/>
            <person name="Dedysh S.N."/>
        </authorList>
    </citation>
    <scope>NUCLEOTIDE SEQUENCE [LARGE SCALE GENOMIC DNA]</scope>
    <source>
        <strain evidence="2 3">RX1</strain>
    </source>
</reference>
<protein>
    <submittedName>
        <fullName evidence="2">Uncharacterized protein</fullName>
    </submittedName>
</protein>
<evidence type="ECO:0000313" key="2">
    <source>
        <dbReference type="EMBL" id="WOJ89018.1"/>
    </source>
</evidence>
<feature type="region of interest" description="Disordered" evidence="1">
    <location>
        <begin position="129"/>
        <end position="148"/>
    </location>
</feature>
<evidence type="ECO:0000313" key="3">
    <source>
        <dbReference type="Proteomes" id="UP001626536"/>
    </source>
</evidence>
<dbReference type="Proteomes" id="UP001626536">
    <property type="component" value="Chromosome"/>
</dbReference>
<organism evidence="2 3">
    <name type="scientific">Methylocapsa polymorpha</name>
    <dbReference type="NCBI Taxonomy" id="3080828"/>
    <lineage>
        <taxon>Bacteria</taxon>
        <taxon>Pseudomonadati</taxon>
        <taxon>Pseudomonadota</taxon>
        <taxon>Alphaproteobacteria</taxon>
        <taxon>Hyphomicrobiales</taxon>
        <taxon>Beijerinckiaceae</taxon>
        <taxon>Methylocapsa</taxon>
    </lineage>
</organism>
<keyword evidence="3" id="KW-1185">Reference proteome</keyword>
<gene>
    <name evidence="2" type="ORF">RZS28_14570</name>
</gene>
<sequence length="148" mass="16889">MSEFEFEHITTKGAVETYQSSTPIFKGILQEVRGLSKKKPEATMSASKVKIVNRVLADLLTILKDEPAGKYLDVLDDEALPQMSDAVLTMVQFETALSAFYSRYHQYISVTRKSYWITEELLAEWDKEAEEVWEEEGEPASDKNEDDV</sequence>
<dbReference type="EMBL" id="CP136862">
    <property type="protein sequence ID" value="WOJ89018.1"/>
    <property type="molecule type" value="Genomic_DNA"/>
</dbReference>
<name>A0ABZ0HR34_9HYPH</name>
<dbReference type="RefSeq" id="WP_407338458.1">
    <property type="nucleotide sequence ID" value="NZ_CP136862.1"/>
</dbReference>